<evidence type="ECO:0000259" key="2">
    <source>
        <dbReference type="Pfam" id="PF10021"/>
    </source>
</evidence>
<accession>A0A420YCK9</accession>
<dbReference type="STRING" id="177199.A0A420YCK9"/>
<dbReference type="EMBL" id="QVQW01000019">
    <property type="protein sequence ID" value="RKU45641.1"/>
    <property type="molecule type" value="Genomic_DNA"/>
</dbReference>
<dbReference type="Pfam" id="PF10021">
    <property type="entry name" value="PARG_cat_microb"/>
    <property type="match status" value="1"/>
</dbReference>
<name>A0A420YCK9_9PEZI</name>
<protein>
    <recommendedName>
        <fullName evidence="2">Microbial-type PARG catalytic domain-containing protein</fullName>
    </recommendedName>
</protein>
<dbReference type="InterPro" id="IPR019261">
    <property type="entry name" value="PARG_cat_microbial"/>
</dbReference>
<keyword evidence="4" id="KW-1185">Reference proteome</keyword>
<evidence type="ECO:0000313" key="4">
    <source>
        <dbReference type="Proteomes" id="UP000275385"/>
    </source>
</evidence>
<reference evidence="3 4" key="1">
    <citation type="submission" date="2018-08" db="EMBL/GenBank/DDBJ databases">
        <title>Draft genome of the lignicolous fungus Coniochaeta pulveracea.</title>
        <authorList>
            <person name="Borstlap C.J."/>
            <person name="De Witt R.N."/>
            <person name="Botha A."/>
            <person name="Volschenk H."/>
        </authorList>
    </citation>
    <scope>NUCLEOTIDE SEQUENCE [LARGE SCALE GENOMIC DNA]</scope>
    <source>
        <strain evidence="3 4">CAB683</strain>
    </source>
</reference>
<organism evidence="3 4">
    <name type="scientific">Coniochaeta pulveracea</name>
    <dbReference type="NCBI Taxonomy" id="177199"/>
    <lineage>
        <taxon>Eukaryota</taxon>
        <taxon>Fungi</taxon>
        <taxon>Dikarya</taxon>
        <taxon>Ascomycota</taxon>
        <taxon>Pezizomycotina</taxon>
        <taxon>Sordariomycetes</taxon>
        <taxon>Sordariomycetidae</taxon>
        <taxon>Coniochaetales</taxon>
        <taxon>Coniochaetaceae</taxon>
        <taxon>Coniochaeta</taxon>
    </lineage>
</organism>
<comment type="caution">
    <text evidence="3">The sequence shown here is derived from an EMBL/GenBank/DDBJ whole genome shotgun (WGS) entry which is preliminary data.</text>
</comment>
<dbReference type="Gene3D" id="3.40.220.10">
    <property type="entry name" value="Leucine Aminopeptidase, subunit E, domain 1"/>
    <property type="match status" value="1"/>
</dbReference>
<sequence length="350" mass="38530">MPSGSSSKVVKQKPSDVAAETKRTYTPYIKANFEAQWPTCSYLFEQPIVQCAQRFLEVRPVGLGPPQFYVRNSDPVDAAIIWARAANTSIPVICAANDKRAGGDWETGVQGYEERLCRRSTLACCLSTPALNAGTSNNFPIPSSGGIYSSHVVVFRGPHYEKLEFDDWANLPIISVPPTRWPKLDPSGSKYSFSDERAMVKDKIRGALRIAAYYGHDQVVIAGDWGLGNGHRNPPRELAELWREVLLYDPELRGRIREAAFVFEDANQSTAQLIVNEMSKKDHKRDHAKGKGKGGSSSSSSSATVASPKGGGGGYAADCEIYAQVFDNEEIRRVLQQPDARYGLENLLTK</sequence>
<dbReference type="InterPro" id="IPR043472">
    <property type="entry name" value="Macro_dom-like"/>
</dbReference>
<feature type="compositionally biased region" description="Basic residues" evidence="1">
    <location>
        <begin position="281"/>
        <end position="292"/>
    </location>
</feature>
<dbReference type="Proteomes" id="UP000275385">
    <property type="component" value="Unassembled WGS sequence"/>
</dbReference>
<gene>
    <name evidence="3" type="ORF">DL546_002405</name>
</gene>
<dbReference type="PANTHER" id="PTHR35596:SF2">
    <property type="entry name" value="MICROBIAL-TYPE PARG CATALYTIC DOMAIN-CONTAINING PROTEIN"/>
    <property type="match status" value="1"/>
</dbReference>
<dbReference type="OrthoDB" id="2440523at2759"/>
<proteinExistence type="predicted"/>
<evidence type="ECO:0000256" key="1">
    <source>
        <dbReference type="SAM" id="MobiDB-lite"/>
    </source>
</evidence>
<feature type="region of interest" description="Disordered" evidence="1">
    <location>
        <begin position="277"/>
        <end position="312"/>
    </location>
</feature>
<dbReference type="PANTHER" id="PTHR35596">
    <property type="entry name" value="DUF2263 DOMAIN-CONTAINING PROTEIN"/>
    <property type="match status" value="1"/>
</dbReference>
<dbReference type="AlphaFoldDB" id="A0A420YCK9"/>
<evidence type="ECO:0000313" key="3">
    <source>
        <dbReference type="EMBL" id="RKU45641.1"/>
    </source>
</evidence>
<feature type="domain" description="Microbial-type PARG catalytic" evidence="2">
    <location>
        <begin position="64"/>
        <end position="156"/>
    </location>
</feature>